<evidence type="ECO:0000313" key="1">
    <source>
        <dbReference type="EMBL" id="SFJ61360.1"/>
    </source>
</evidence>
<dbReference type="OrthoDB" id="2988973at2"/>
<accession>A0A1I3SSN8</accession>
<name>A0A1I3SSN8_9BACL</name>
<keyword evidence="2" id="KW-1185">Reference proteome</keyword>
<dbReference type="Proteomes" id="UP000199545">
    <property type="component" value="Unassembled WGS sequence"/>
</dbReference>
<evidence type="ECO:0000313" key="2">
    <source>
        <dbReference type="Proteomes" id="UP000199545"/>
    </source>
</evidence>
<organism evidence="1 2">
    <name type="scientific">Thermoflavimicrobium dichotomicum</name>
    <dbReference type="NCBI Taxonomy" id="46223"/>
    <lineage>
        <taxon>Bacteria</taxon>
        <taxon>Bacillati</taxon>
        <taxon>Bacillota</taxon>
        <taxon>Bacilli</taxon>
        <taxon>Bacillales</taxon>
        <taxon>Thermoactinomycetaceae</taxon>
        <taxon>Thermoflavimicrobium</taxon>
    </lineage>
</organism>
<gene>
    <name evidence="1" type="ORF">SAMN05421852_11420</name>
</gene>
<dbReference type="AlphaFoldDB" id="A0A1I3SSN8"/>
<dbReference type="RefSeq" id="WP_093230893.1">
    <property type="nucleotide sequence ID" value="NZ_FORR01000014.1"/>
</dbReference>
<protein>
    <submittedName>
        <fullName evidence="1">Uncharacterized protein</fullName>
    </submittedName>
</protein>
<proteinExistence type="predicted"/>
<dbReference type="STRING" id="46223.SAMN05421852_11420"/>
<reference evidence="1 2" key="1">
    <citation type="submission" date="2016-10" db="EMBL/GenBank/DDBJ databases">
        <authorList>
            <person name="de Groot N.N."/>
        </authorList>
    </citation>
    <scope>NUCLEOTIDE SEQUENCE [LARGE SCALE GENOMIC DNA]</scope>
    <source>
        <strain evidence="1 2">DSM 44778</strain>
    </source>
</reference>
<dbReference type="EMBL" id="FORR01000014">
    <property type="protein sequence ID" value="SFJ61360.1"/>
    <property type="molecule type" value="Genomic_DNA"/>
</dbReference>
<sequence>MNHNLYQEIADGINQTVGRKAVTVGKLKQIVKEGKQIRRTQGMMALWQYAQNIPYRFLTSEEAEMLRNSPRFRELSNKTLELLVMEGVITPLEGKMFRRYI</sequence>